<dbReference type="InterPro" id="IPR055060">
    <property type="entry name" value="ACOX_C_alpha1"/>
</dbReference>
<evidence type="ECO:0000256" key="3">
    <source>
        <dbReference type="ARBA" id="ARBA00004846"/>
    </source>
</evidence>
<dbReference type="PANTHER" id="PTHR10909:SF250">
    <property type="entry name" value="PEROXISOMAL ACYL-COENZYME A OXIDASE 1"/>
    <property type="match status" value="1"/>
</dbReference>
<dbReference type="InterPro" id="IPR012258">
    <property type="entry name" value="Acyl-CoA_oxidase"/>
</dbReference>
<dbReference type="GO" id="GO:0055088">
    <property type="term" value="P:lipid homeostasis"/>
    <property type="evidence" value="ECO:0007669"/>
    <property type="project" value="TreeGrafter"/>
</dbReference>
<dbReference type="AlphaFoldDB" id="A0A9P0T1Q8"/>
<evidence type="ECO:0000256" key="5">
    <source>
        <dbReference type="ARBA" id="ARBA00022630"/>
    </source>
</evidence>
<dbReference type="GO" id="GO:0005504">
    <property type="term" value="F:fatty acid binding"/>
    <property type="evidence" value="ECO:0007669"/>
    <property type="project" value="TreeGrafter"/>
</dbReference>
<keyword evidence="10" id="KW-0576">Peroxisome</keyword>
<dbReference type="Pfam" id="PF22924">
    <property type="entry name" value="ACOX_C_alpha1"/>
    <property type="match status" value="1"/>
</dbReference>
<keyword evidence="18" id="KW-1185">Reference proteome</keyword>
<dbReference type="FunFam" id="1.20.140.10:FF:000013">
    <property type="entry name" value="Acyl-coenzyme A oxidase"/>
    <property type="match status" value="1"/>
</dbReference>
<feature type="active site" description="Proton acceptor" evidence="12">
    <location>
        <position position="470"/>
    </location>
</feature>
<dbReference type="InterPro" id="IPR046373">
    <property type="entry name" value="Acyl-CoA_Oxase/DH_mid-dom_sf"/>
</dbReference>
<comment type="similarity">
    <text evidence="4 11">Belongs to the acyl-CoA oxidase family.</text>
</comment>
<dbReference type="GO" id="GO:0003997">
    <property type="term" value="F:acyl-CoA oxidase activity"/>
    <property type="evidence" value="ECO:0007669"/>
    <property type="project" value="InterPro"/>
</dbReference>
<evidence type="ECO:0000256" key="11">
    <source>
        <dbReference type="PIRNR" id="PIRNR000168"/>
    </source>
</evidence>
<evidence type="ECO:0000256" key="13">
    <source>
        <dbReference type="PIRSR" id="PIRSR000168-2"/>
    </source>
</evidence>
<feature type="domain" description="Acyl-CoA oxidase C-terminal" evidence="14">
    <location>
        <begin position="519"/>
        <end position="701"/>
    </location>
</feature>
<evidence type="ECO:0000256" key="4">
    <source>
        <dbReference type="ARBA" id="ARBA00006288"/>
    </source>
</evidence>
<evidence type="ECO:0000256" key="7">
    <source>
        <dbReference type="ARBA" id="ARBA00022832"/>
    </source>
</evidence>
<evidence type="ECO:0000256" key="1">
    <source>
        <dbReference type="ARBA" id="ARBA00001974"/>
    </source>
</evidence>
<feature type="domain" description="Acyl-coenzyme A oxidase N-terminal" evidence="15">
    <location>
        <begin position="20"/>
        <end position="144"/>
    </location>
</feature>
<evidence type="ECO:0000256" key="10">
    <source>
        <dbReference type="ARBA" id="ARBA00023140"/>
    </source>
</evidence>
<dbReference type="InterPro" id="IPR037069">
    <property type="entry name" value="AcylCoA_DH/ox_N_sf"/>
</dbReference>
<evidence type="ECO:0000256" key="6">
    <source>
        <dbReference type="ARBA" id="ARBA00022827"/>
    </source>
</evidence>
<evidence type="ECO:0000259" key="16">
    <source>
        <dbReference type="Pfam" id="PF22924"/>
    </source>
</evidence>
<proteinExistence type="inferred from homology"/>
<dbReference type="InterPro" id="IPR009100">
    <property type="entry name" value="AcylCoA_DH/oxidase_NM_dom_sf"/>
</dbReference>
<dbReference type="InterPro" id="IPR036250">
    <property type="entry name" value="AcylCo_DH-like_C"/>
</dbReference>
<dbReference type="SUPFAM" id="SSF56645">
    <property type="entry name" value="Acyl-CoA dehydrogenase NM domain-like"/>
    <property type="match status" value="2"/>
</dbReference>
<dbReference type="InterPro" id="IPR002655">
    <property type="entry name" value="Acyl-CoA_oxidase_C"/>
</dbReference>
<evidence type="ECO:0000313" key="18">
    <source>
        <dbReference type="Proteomes" id="UP001152562"/>
    </source>
</evidence>
<dbReference type="FunFam" id="2.40.110.10:FF:000003">
    <property type="entry name" value="Acyl-coenzyme A oxidase"/>
    <property type="match status" value="1"/>
</dbReference>
<gene>
    <name evidence="17" type="ORF">PIBRA_LOCUS1673</name>
</gene>
<keyword evidence="9" id="KW-0443">Lipid metabolism</keyword>
<feature type="domain" description="Acyl-CoA oxidase C-alpha1" evidence="16">
    <location>
        <begin position="324"/>
        <end position="485"/>
    </location>
</feature>
<evidence type="ECO:0000256" key="2">
    <source>
        <dbReference type="ARBA" id="ARBA00004275"/>
    </source>
</evidence>
<sequence length="704" mass="79065">MAKINEDLQRERDKCTFKIAELTTLIDGGRDRTDARREREKVLLSRTKDLDGVPEEYLSHKEKYERAVKNSVILFGLVRQMQEEGKTSVTDYRDVITALLASAQTRDGSPLGVHYIMFMPAILNQGTEEQQAQWMPRAWNSSIIGTYAQISRREKMISCDVHASIASPDIIFGEKGDAIIDDDDDDHTELGHGTFVRGLETTATYDPSTKEFVLNSPTLTSYKWWPGGLGHTVNYCIVVAQLYTKGQCHGIHSFILQVRDEETHEPLPGIKVGDIGAKLGLNSVNNGFVGLDNVRIPRNQMLMKHAQVLEDGTYVKSKNSKLIYGAMVFVRVVIVFDMVNYLSKASTIAVRYSAVRRQCHTKEGEPETQILDYITQQHKVFISIATAHALRVTANKLWDTFNTVTEELGGGNLNRLPELHALACCLKAVSTADTANCVERCRLACGGHGYMHSSNLPLTYGLVTAACTYEGENTVLLLQTARFLVKTWQNVDTAKLTPTVEYLKNTRSKGFIEKWQNSTECIIKGFQIVAVGKISSSVDHMQQRISNGMALENAWNMTSVQLVSAAEAHCRVIILSIFYEVMNKAMATVSPELRRVLQKLVELYCVYWALEKVGDLLQYAPIAQSDIREMKSWYEDILVELRPNVVGLVDAFDIRDGILHSTLGAYDGRVYERLMEEALKSPLNAEPVNQSFHKYLKPFMQGKL</sequence>
<keyword evidence="7" id="KW-0276">Fatty acid metabolism</keyword>
<keyword evidence="8" id="KW-0560">Oxidoreductase</keyword>
<evidence type="ECO:0000313" key="17">
    <source>
        <dbReference type="EMBL" id="CAH3966669.1"/>
    </source>
</evidence>
<evidence type="ECO:0000256" key="12">
    <source>
        <dbReference type="PIRSR" id="PIRSR000168-1"/>
    </source>
</evidence>
<dbReference type="Gene3D" id="2.40.110.10">
    <property type="entry name" value="Butyryl-CoA Dehydrogenase, subunit A, domain 2"/>
    <property type="match status" value="1"/>
</dbReference>
<comment type="cofactor">
    <cofactor evidence="1">
        <name>FAD</name>
        <dbReference type="ChEBI" id="CHEBI:57692"/>
    </cofactor>
</comment>
<dbReference type="InterPro" id="IPR029320">
    <property type="entry name" value="Acyl-CoA_ox_N"/>
</dbReference>
<reference evidence="17" key="1">
    <citation type="submission" date="2022-05" db="EMBL/GenBank/DDBJ databases">
        <authorList>
            <person name="Okamura Y."/>
        </authorList>
    </citation>
    <scope>NUCLEOTIDE SEQUENCE</scope>
</reference>
<dbReference type="EMBL" id="CALOZG010000002">
    <property type="protein sequence ID" value="CAH3966669.1"/>
    <property type="molecule type" value="Genomic_DNA"/>
</dbReference>
<dbReference type="GO" id="GO:0005777">
    <property type="term" value="C:peroxisome"/>
    <property type="evidence" value="ECO:0007669"/>
    <property type="project" value="UniProtKB-SubCell"/>
</dbReference>
<keyword evidence="6 11" id="KW-0274">FAD</keyword>
<accession>A0A9P0T1Q8</accession>
<evidence type="ECO:0000259" key="14">
    <source>
        <dbReference type="Pfam" id="PF01756"/>
    </source>
</evidence>
<evidence type="ECO:0000259" key="15">
    <source>
        <dbReference type="Pfam" id="PF14749"/>
    </source>
</evidence>
<name>A0A9P0T1Q8_PIEBR</name>
<dbReference type="Gene3D" id="1.10.540.10">
    <property type="entry name" value="Acyl-CoA dehydrogenase/oxidase, N-terminal domain"/>
    <property type="match status" value="1"/>
</dbReference>
<evidence type="ECO:0000256" key="8">
    <source>
        <dbReference type="ARBA" id="ARBA00023002"/>
    </source>
</evidence>
<feature type="binding site" evidence="13">
    <location>
        <position position="227"/>
    </location>
    <ligand>
        <name>FAD</name>
        <dbReference type="ChEBI" id="CHEBI:57692"/>
    </ligand>
</feature>
<dbReference type="GO" id="GO:0071949">
    <property type="term" value="F:FAD binding"/>
    <property type="evidence" value="ECO:0007669"/>
    <property type="project" value="InterPro"/>
</dbReference>
<organism evidence="17 18">
    <name type="scientific">Pieris brassicae</name>
    <name type="common">White butterfly</name>
    <name type="synonym">Large white butterfly</name>
    <dbReference type="NCBI Taxonomy" id="7116"/>
    <lineage>
        <taxon>Eukaryota</taxon>
        <taxon>Metazoa</taxon>
        <taxon>Ecdysozoa</taxon>
        <taxon>Arthropoda</taxon>
        <taxon>Hexapoda</taxon>
        <taxon>Insecta</taxon>
        <taxon>Pterygota</taxon>
        <taxon>Neoptera</taxon>
        <taxon>Endopterygota</taxon>
        <taxon>Lepidoptera</taxon>
        <taxon>Glossata</taxon>
        <taxon>Ditrysia</taxon>
        <taxon>Papilionoidea</taxon>
        <taxon>Pieridae</taxon>
        <taxon>Pierinae</taxon>
        <taxon>Pieris</taxon>
    </lineage>
</organism>
<evidence type="ECO:0000256" key="9">
    <source>
        <dbReference type="ARBA" id="ARBA00023098"/>
    </source>
</evidence>
<comment type="pathway">
    <text evidence="3">Lipid metabolism; peroxisomal fatty acid beta-oxidation.</text>
</comment>
<keyword evidence="5 11" id="KW-0285">Flavoprotein</keyword>
<dbReference type="Pfam" id="PF01756">
    <property type="entry name" value="ACOX"/>
    <property type="match status" value="1"/>
</dbReference>
<protein>
    <recommendedName>
        <fullName evidence="11">Acyl-coenzyme A oxidase</fullName>
    </recommendedName>
</protein>
<feature type="binding site" evidence="13">
    <location>
        <position position="188"/>
    </location>
    <ligand>
        <name>FAD</name>
        <dbReference type="ChEBI" id="CHEBI:57692"/>
    </ligand>
</feature>
<comment type="caution">
    <text evidence="17">The sequence shown here is derived from an EMBL/GenBank/DDBJ whole genome shotgun (WGS) entry which is preliminary data.</text>
</comment>
<dbReference type="Proteomes" id="UP001152562">
    <property type="component" value="Unassembled WGS sequence"/>
</dbReference>
<dbReference type="FunFam" id="1.20.140.10:FF:000005">
    <property type="entry name" value="Acyl-coenzyme A oxidase"/>
    <property type="match status" value="1"/>
</dbReference>
<comment type="subcellular location">
    <subcellularLocation>
        <location evidence="2">Peroxisome</location>
    </subcellularLocation>
</comment>
<dbReference type="GO" id="GO:0033540">
    <property type="term" value="P:fatty acid beta-oxidation using acyl-CoA oxidase"/>
    <property type="evidence" value="ECO:0007669"/>
    <property type="project" value="TreeGrafter"/>
</dbReference>
<dbReference type="PIRSF" id="PIRSF000168">
    <property type="entry name" value="Acyl-CoA_oxidase"/>
    <property type="match status" value="1"/>
</dbReference>
<dbReference type="Pfam" id="PF14749">
    <property type="entry name" value="Acyl-CoA_ox_N"/>
    <property type="match status" value="1"/>
</dbReference>
<dbReference type="PANTHER" id="PTHR10909">
    <property type="entry name" value="ELECTRON TRANSPORT OXIDOREDUCTASE"/>
    <property type="match status" value="1"/>
</dbReference>
<dbReference type="SUPFAM" id="SSF47203">
    <property type="entry name" value="Acyl-CoA dehydrogenase C-terminal domain-like"/>
    <property type="match status" value="2"/>
</dbReference>
<dbReference type="Gene3D" id="1.20.140.10">
    <property type="entry name" value="Butyryl-CoA Dehydrogenase, subunit A, domain 3"/>
    <property type="match status" value="2"/>
</dbReference>